<organism evidence="1 2">
    <name type="scientific">Liparis tanakae</name>
    <name type="common">Tanaka's snailfish</name>
    <dbReference type="NCBI Taxonomy" id="230148"/>
    <lineage>
        <taxon>Eukaryota</taxon>
        <taxon>Metazoa</taxon>
        <taxon>Chordata</taxon>
        <taxon>Craniata</taxon>
        <taxon>Vertebrata</taxon>
        <taxon>Euteleostomi</taxon>
        <taxon>Actinopterygii</taxon>
        <taxon>Neopterygii</taxon>
        <taxon>Teleostei</taxon>
        <taxon>Neoteleostei</taxon>
        <taxon>Acanthomorphata</taxon>
        <taxon>Eupercaria</taxon>
        <taxon>Perciformes</taxon>
        <taxon>Cottioidei</taxon>
        <taxon>Cottales</taxon>
        <taxon>Liparidae</taxon>
        <taxon>Liparis</taxon>
    </lineage>
</organism>
<gene>
    <name evidence="1" type="ORF">EYF80_031659</name>
</gene>
<evidence type="ECO:0000313" key="2">
    <source>
        <dbReference type="Proteomes" id="UP000314294"/>
    </source>
</evidence>
<accession>A0A4Z2GX82</accession>
<sequence>MFKTALRLKSPRPAAGRMASLGPEVMTGSDHLTFWSNAMDLVPYACSVVRVMGAATLHLSHQSKAWCLFLWLKTGQHPHDKTTNVLLVRYACWGSLGDERMTIPNTSDRSG</sequence>
<name>A0A4Z2GX82_9TELE</name>
<comment type="caution">
    <text evidence="1">The sequence shown here is derived from an EMBL/GenBank/DDBJ whole genome shotgun (WGS) entry which is preliminary data.</text>
</comment>
<dbReference type="Proteomes" id="UP000314294">
    <property type="component" value="Unassembled WGS sequence"/>
</dbReference>
<proteinExistence type="predicted"/>
<protein>
    <submittedName>
        <fullName evidence="1">Uncharacterized protein</fullName>
    </submittedName>
</protein>
<evidence type="ECO:0000313" key="1">
    <source>
        <dbReference type="EMBL" id="TNN58136.1"/>
    </source>
</evidence>
<dbReference type="EMBL" id="SRLO01000388">
    <property type="protein sequence ID" value="TNN58136.1"/>
    <property type="molecule type" value="Genomic_DNA"/>
</dbReference>
<reference evidence="1 2" key="1">
    <citation type="submission" date="2019-03" db="EMBL/GenBank/DDBJ databases">
        <title>First draft genome of Liparis tanakae, snailfish: a comprehensive survey of snailfish specific genes.</title>
        <authorList>
            <person name="Kim W."/>
            <person name="Song I."/>
            <person name="Jeong J.-H."/>
            <person name="Kim D."/>
            <person name="Kim S."/>
            <person name="Ryu S."/>
            <person name="Song J.Y."/>
            <person name="Lee S.K."/>
        </authorList>
    </citation>
    <scope>NUCLEOTIDE SEQUENCE [LARGE SCALE GENOMIC DNA]</scope>
    <source>
        <tissue evidence="1">Muscle</tissue>
    </source>
</reference>
<keyword evidence="2" id="KW-1185">Reference proteome</keyword>
<dbReference type="AlphaFoldDB" id="A0A4Z2GX82"/>